<dbReference type="EMBL" id="JBBPFD010000021">
    <property type="protein sequence ID" value="KAK7882274.1"/>
    <property type="molecule type" value="Genomic_DNA"/>
</dbReference>
<gene>
    <name evidence="2" type="ORF">WMY93_028448</name>
</gene>
<feature type="compositionally biased region" description="Basic and acidic residues" evidence="1">
    <location>
        <begin position="261"/>
        <end position="270"/>
    </location>
</feature>
<evidence type="ECO:0000313" key="3">
    <source>
        <dbReference type="Proteomes" id="UP001460270"/>
    </source>
</evidence>
<dbReference type="Proteomes" id="UP001460270">
    <property type="component" value="Unassembled WGS sequence"/>
</dbReference>
<protein>
    <submittedName>
        <fullName evidence="2">Uncharacterized protein</fullName>
    </submittedName>
</protein>
<sequence length="471" mass="52495">MPQTTCTSCYRPKLATGQKDLSSQARGLLATSQKHRTTARKDLSSQARWTPPYRPEIPLATCSKHFSLQARSTFATDQKNLSHRQDGLLATGWKYLSYRQVSLATAGSTSHHRSEGPPIAGQMDFSLQAGSTSHYRTKREREREREGGVEDRQTPSPLTSICRSTLSPRRALAVVQNRRRRTERQKNAARENATVKSGGRTGRYVGERDSTQEERDGTRGERDGTWENGTAHGRTGRHAGERDGMREKRDSSDAENGTVRGRCDEVDSKQHARPRMSRKHTDVHPVPFSHTNKDTTASGFSPHSSQSADLRLPPVSPLVVHHLCPTASSRSRHDLSPDTLSSQVSCPGAHPGHFHHTLRTGTRQSEEKTFNKSGARVWKGPRGASREKIVTCLYIICTTSASCVCVRRIVSCRLGDILIILQLAQGFMLVRLFIPTFMESITPVPHTPHSSTIIPDVVWRHIIQGLERLRS</sequence>
<accession>A0AAW0MX64</accession>
<dbReference type="AlphaFoldDB" id="A0AAW0MX64"/>
<feature type="region of interest" description="Disordered" evidence="1">
    <location>
        <begin position="129"/>
        <end position="309"/>
    </location>
</feature>
<name>A0AAW0MX64_9GOBI</name>
<feature type="compositionally biased region" description="Basic and acidic residues" evidence="1">
    <location>
        <begin position="205"/>
        <end position="225"/>
    </location>
</feature>
<feature type="compositionally biased region" description="Basic and acidic residues" evidence="1">
    <location>
        <begin position="238"/>
        <end position="252"/>
    </location>
</feature>
<feature type="compositionally biased region" description="Polar residues" evidence="1">
    <location>
        <begin position="154"/>
        <end position="167"/>
    </location>
</feature>
<reference evidence="3" key="1">
    <citation type="submission" date="2024-04" db="EMBL/GenBank/DDBJ databases">
        <title>Salinicola lusitanus LLJ914,a marine bacterium isolated from the Okinawa Trough.</title>
        <authorList>
            <person name="Li J."/>
        </authorList>
    </citation>
    <scope>NUCLEOTIDE SEQUENCE [LARGE SCALE GENOMIC DNA]</scope>
</reference>
<proteinExistence type="predicted"/>
<organism evidence="2 3">
    <name type="scientific">Mugilogobius chulae</name>
    <name type="common">yellowstripe goby</name>
    <dbReference type="NCBI Taxonomy" id="88201"/>
    <lineage>
        <taxon>Eukaryota</taxon>
        <taxon>Metazoa</taxon>
        <taxon>Chordata</taxon>
        <taxon>Craniata</taxon>
        <taxon>Vertebrata</taxon>
        <taxon>Euteleostomi</taxon>
        <taxon>Actinopterygii</taxon>
        <taxon>Neopterygii</taxon>
        <taxon>Teleostei</taxon>
        <taxon>Neoteleostei</taxon>
        <taxon>Acanthomorphata</taxon>
        <taxon>Gobiaria</taxon>
        <taxon>Gobiiformes</taxon>
        <taxon>Gobioidei</taxon>
        <taxon>Gobiidae</taxon>
        <taxon>Gobionellinae</taxon>
        <taxon>Mugilogobius</taxon>
    </lineage>
</organism>
<feature type="compositionally biased region" description="Basic and acidic residues" evidence="1">
    <location>
        <begin position="139"/>
        <end position="153"/>
    </location>
</feature>
<feature type="compositionally biased region" description="Polar residues" evidence="1">
    <location>
        <begin position="294"/>
        <end position="308"/>
    </location>
</feature>
<keyword evidence="3" id="KW-1185">Reference proteome</keyword>
<evidence type="ECO:0000256" key="1">
    <source>
        <dbReference type="SAM" id="MobiDB-lite"/>
    </source>
</evidence>
<evidence type="ECO:0000313" key="2">
    <source>
        <dbReference type="EMBL" id="KAK7882274.1"/>
    </source>
</evidence>
<comment type="caution">
    <text evidence="2">The sequence shown here is derived from an EMBL/GenBank/DDBJ whole genome shotgun (WGS) entry which is preliminary data.</text>
</comment>
<feature type="region of interest" description="Disordered" evidence="1">
    <location>
        <begin position="18"/>
        <end position="52"/>
    </location>
</feature>